<dbReference type="CDD" id="cd00567">
    <property type="entry name" value="ACAD"/>
    <property type="match status" value="1"/>
</dbReference>
<comment type="cofactor">
    <cofactor evidence="1 6">
        <name>FAD</name>
        <dbReference type="ChEBI" id="CHEBI:57692"/>
    </cofactor>
</comment>
<dbReference type="EMBL" id="WNZX01000040">
    <property type="protein sequence ID" value="MUG74022.1"/>
    <property type="molecule type" value="Genomic_DNA"/>
</dbReference>
<dbReference type="RefSeq" id="WP_054800320.1">
    <property type="nucleotide sequence ID" value="NZ_WNZX01000040.1"/>
</dbReference>
<proteinExistence type="inferred from homology"/>
<evidence type="ECO:0000313" key="11">
    <source>
        <dbReference type="EMBL" id="MUG74022.1"/>
    </source>
</evidence>
<sequence length="395" mass="43828">MSGLERMFIRTPEQEERFSLIGELADTFIEGAQAADESNSFAYPHIDALRKAGFPAYTVPSEWGGLDISLYEFVLLQERLAQGDAAIALGMGWHLGVIFDLNEKRPWNDEVYAALCRDVVERGALVNRAATEADSGSPARGGKPRTTAERLPDGAYRLNGRKTFTTLSPVLDYFIVTAVLDDSETEFLVPRETAGLSIDPTWRMVGMRGTASHDLVLEDVTVPEDALVYTAKKAYHQSPSPYLLHIPACYLGIALAARKEALKFAKAYQPNSLPHAILYAPNVEQQLGQIDLELSVSRHYLYAIAARWDELRGRPEASTLIPELAAVKAFALQTAQSVVDKAMRIVGAHGLAQSHPLQRLYRDVRFGLHNPPMEDLVIVQLGKRAVREAEETEWR</sequence>
<dbReference type="Pfam" id="PF02770">
    <property type="entry name" value="Acyl-CoA_dh_M"/>
    <property type="match status" value="1"/>
</dbReference>
<reference evidence="11 12" key="1">
    <citation type="submission" date="2019-11" db="EMBL/GenBank/DDBJ databases">
        <title>Draft genome sequences of five Paenibacillus species of dairy origin.</title>
        <authorList>
            <person name="Olajide A.M."/>
            <person name="Chen S."/>
            <person name="Lapointe G."/>
        </authorList>
    </citation>
    <scope>NUCLEOTIDE SEQUENCE [LARGE SCALE GENOMIC DNA]</scope>
    <source>
        <strain evidence="11 12">2CS3</strain>
    </source>
</reference>
<evidence type="ECO:0000313" key="12">
    <source>
        <dbReference type="Proteomes" id="UP000450917"/>
    </source>
</evidence>
<dbReference type="InterPro" id="IPR036250">
    <property type="entry name" value="AcylCo_DH-like_C"/>
</dbReference>
<dbReference type="Pfam" id="PF00441">
    <property type="entry name" value="Acyl-CoA_dh_1"/>
    <property type="match status" value="1"/>
</dbReference>
<dbReference type="InterPro" id="IPR009075">
    <property type="entry name" value="AcylCo_DH/oxidase_C"/>
</dbReference>
<dbReference type="SUPFAM" id="SSF47203">
    <property type="entry name" value="Acyl-CoA dehydrogenase C-terminal domain-like"/>
    <property type="match status" value="1"/>
</dbReference>
<evidence type="ECO:0000256" key="5">
    <source>
        <dbReference type="ARBA" id="ARBA00023002"/>
    </source>
</evidence>
<dbReference type="Gene3D" id="1.10.540.10">
    <property type="entry name" value="Acyl-CoA dehydrogenase/oxidase, N-terminal domain"/>
    <property type="match status" value="1"/>
</dbReference>
<evidence type="ECO:0000256" key="1">
    <source>
        <dbReference type="ARBA" id="ARBA00001974"/>
    </source>
</evidence>
<evidence type="ECO:0000256" key="4">
    <source>
        <dbReference type="ARBA" id="ARBA00022827"/>
    </source>
</evidence>
<dbReference type="InterPro" id="IPR009100">
    <property type="entry name" value="AcylCoA_DH/oxidase_NM_dom_sf"/>
</dbReference>
<evidence type="ECO:0000256" key="2">
    <source>
        <dbReference type="ARBA" id="ARBA00009347"/>
    </source>
</evidence>
<dbReference type="InterPro" id="IPR037069">
    <property type="entry name" value="AcylCoA_DH/ox_N_sf"/>
</dbReference>
<name>A0A7X3CWB5_9BACL</name>
<dbReference type="Proteomes" id="UP000450917">
    <property type="component" value="Unassembled WGS sequence"/>
</dbReference>
<keyword evidence="3 6" id="KW-0285">Flavoprotein</keyword>
<dbReference type="AlphaFoldDB" id="A0A7X3CWB5"/>
<evidence type="ECO:0000256" key="3">
    <source>
        <dbReference type="ARBA" id="ARBA00022630"/>
    </source>
</evidence>
<feature type="domain" description="Acyl-CoA dehydrogenase/oxidase N-terminal" evidence="10">
    <location>
        <begin position="11"/>
        <end position="98"/>
    </location>
</feature>
<accession>A0A7X3CWB5</accession>
<evidence type="ECO:0000256" key="6">
    <source>
        <dbReference type="RuleBase" id="RU362125"/>
    </source>
</evidence>
<evidence type="ECO:0000259" key="10">
    <source>
        <dbReference type="Pfam" id="PF02771"/>
    </source>
</evidence>
<dbReference type="PIRSF" id="PIRSF016578">
    <property type="entry name" value="HsaA"/>
    <property type="match status" value="1"/>
</dbReference>
<dbReference type="Pfam" id="PF02771">
    <property type="entry name" value="Acyl-CoA_dh_N"/>
    <property type="match status" value="1"/>
</dbReference>
<protein>
    <submittedName>
        <fullName evidence="11">Acyl-CoA dehydrogenase</fullName>
    </submittedName>
</protein>
<dbReference type="InterPro" id="IPR046373">
    <property type="entry name" value="Acyl-CoA_Oxase/DH_mid-dom_sf"/>
</dbReference>
<keyword evidence="12" id="KW-1185">Reference proteome</keyword>
<comment type="similarity">
    <text evidence="2 6">Belongs to the acyl-CoA dehydrogenase family.</text>
</comment>
<evidence type="ECO:0000259" key="8">
    <source>
        <dbReference type="Pfam" id="PF00441"/>
    </source>
</evidence>
<evidence type="ECO:0000259" key="9">
    <source>
        <dbReference type="Pfam" id="PF02770"/>
    </source>
</evidence>
<dbReference type="Gene3D" id="2.40.110.10">
    <property type="entry name" value="Butyryl-CoA Dehydrogenase, subunit A, domain 2"/>
    <property type="match status" value="1"/>
</dbReference>
<dbReference type="GO" id="GO:0050660">
    <property type="term" value="F:flavin adenine dinucleotide binding"/>
    <property type="evidence" value="ECO:0007669"/>
    <property type="project" value="InterPro"/>
</dbReference>
<evidence type="ECO:0000256" key="7">
    <source>
        <dbReference type="SAM" id="MobiDB-lite"/>
    </source>
</evidence>
<feature type="domain" description="Acyl-CoA dehydrogenase/oxidase C-terminal" evidence="8">
    <location>
        <begin position="248"/>
        <end position="366"/>
    </location>
</feature>
<comment type="caution">
    <text evidence="11">The sequence shown here is derived from an EMBL/GenBank/DDBJ whole genome shotgun (WGS) entry which is preliminary data.</text>
</comment>
<dbReference type="Gene3D" id="1.20.140.10">
    <property type="entry name" value="Butyryl-CoA Dehydrogenase, subunit A, domain 3"/>
    <property type="match status" value="1"/>
</dbReference>
<dbReference type="PANTHER" id="PTHR43884:SF25">
    <property type="entry name" value="ACYL-COA DEHYDROGENASE YDBM-RELATED"/>
    <property type="match status" value="1"/>
</dbReference>
<dbReference type="InterPro" id="IPR013786">
    <property type="entry name" value="AcylCoA_DH/ox_N"/>
</dbReference>
<dbReference type="InterPro" id="IPR006091">
    <property type="entry name" value="Acyl-CoA_Oxase/DH_mid-dom"/>
</dbReference>
<feature type="region of interest" description="Disordered" evidence="7">
    <location>
        <begin position="130"/>
        <end position="149"/>
    </location>
</feature>
<gene>
    <name evidence="11" type="ORF">GNP93_25885</name>
</gene>
<dbReference type="PANTHER" id="PTHR43884">
    <property type="entry name" value="ACYL-COA DEHYDROGENASE"/>
    <property type="match status" value="1"/>
</dbReference>
<keyword evidence="5 6" id="KW-0560">Oxidoreductase</keyword>
<keyword evidence="4 6" id="KW-0274">FAD</keyword>
<dbReference type="SUPFAM" id="SSF56645">
    <property type="entry name" value="Acyl-CoA dehydrogenase NM domain-like"/>
    <property type="match status" value="1"/>
</dbReference>
<feature type="domain" description="Acyl-CoA oxidase/dehydrogenase middle" evidence="9">
    <location>
        <begin position="129"/>
        <end position="220"/>
    </location>
</feature>
<organism evidence="11 12">
    <name type="scientific">Paenibacillus validus</name>
    <dbReference type="NCBI Taxonomy" id="44253"/>
    <lineage>
        <taxon>Bacteria</taxon>
        <taxon>Bacillati</taxon>
        <taxon>Bacillota</taxon>
        <taxon>Bacilli</taxon>
        <taxon>Bacillales</taxon>
        <taxon>Paenibacillaceae</taxon>
        <taxon>Paenibacillus</taxon>
    </lineage>
</organism>
<dbReference type="GO" id="GO:0003995">
    <property type="term" value="F:acyl-CoA dehydrogenase activity"/>
    <property type="evidence" value="ECO:0007669"/>
    <property type="project" value="TreeGrafter"/>
</dbReference>